<feature type="region of interest" description="Disordered" evidence="7">
    <location>
        <begin position="238"/>
        <end position="261"/>
    </location>
</feature>
<protein>
    <recommendedName>
        <fullName evidence="6">Large ribosomal subunit protein mL50</fullName>
    </recommendedName>
</protein>
<feature type="compositionally biased region" description="Low complexity" evidence="7">
    <location>
        <begin position="248"/>
        <end position="258"/>
    </location>
</feature>
<evidence type="ECO:0000256" key="2">
    <source>
        <dbReference type="ARBA" id="ARBA00008860"/>
    </source>
</evidence>
<name>A0A9P8KWZ4_9PEZI</name>
<keyword evidence="5" id="KW-0687">Ribonucleoprotein</keyword>
<dbReference type="GO" id="GO:1990904">
    <property type="term" value="C:ribonucleoprotein complex"/>
    <property type="evidence" value="ECO:0007669"/>
    <property type="project" value="UniProtKB-KW"/>
</dbReference>
<organism evidence="8 9">
    <name type="scientific">Glutinoglossum americanum</name>
    <dbReference type="NCBI Taxonomy" id="1670608"/>
    <lineage>
        <taxon>Eukaryota</taxon>
        <taxon>Fungi</taxon>
        <taxon>Dikarya</taxon>
        <taxon>Ascomycota</taxon>
        <taxon>Pezizomycotina</taxon>
        <taxon>Geoglossomycetes</taxon>
        <taxon>Geoglossales</taxon>
        <taxon>Geoglossaceae</taxon>
        <taxon>Glutinoglossum</taxon>
    </lineage>
</organism>
<evidence type="ECO:0000256" key="5">
    <source>
        <dbReference type="ARBA" id="ARBA00023274"/>
    </source>
</evidence>
<feature type="compositionally biased region" description="Basic and acidic residues" evidence="7">
    <location>
        <begin position="88"/>
        <end position="97"/>
    </location>
</feature>
<comment type="similarity">
    <text evidence="2">Belongs to the mitochondrion-specific ribosomal protein mL50 family.</text>
</comment>
<proteinExistence type="inferred from homology"/>
<evidence type="ECO:0000313" key="9">
    <source>
        <dbReference type="Proteomes" id="UP000698800"/>
    </source>
</evidence>
<dbReference type="InterPro" id="IPR018305">
    <property type="entry name" value="Ribosomal_m50"/>
</dbReference>
<feature type="region of interest" description="Disordered" evidence="7">
    <location>
        <begin position="48"/>
        <end position="97"/>
    </location>
</feature>
<evidence type="ECO:0000256" key="7">
    <source>
        <dbReference type="SAM" id="MobiDB-lite"/>
    </source>
</evidence>
<keyword evidence="3" id="KW-0689">Ribosomal protein</keyword>
<comment type="caution">
    <text evidence="8">The sequence shown here is derived from an EMBL/GenBank/DDBJ whole genome shotgun (WGS) entry which is preliminary data.</text>
</comment>
<accession>A0A9P8KWZ4</accession>
<keyword evidence="9" id="KW-1185">Reference proteome</keyword>
<evidence type="ECO:0000256" key="6">
    <source>
        <dbReference type="ARBA" id="ARBA00035183"/>
    </source>
</evidence>
<dbReference type="GO" id="GO:0005840">
    <property type="term" value="C:ribosome"/>
    <property type="evidence" value="ECO:0007669"/>
    <property type="project" value="UniProtKB-KW"/>
</dbReference>
<feature type="compositionally biased region" description="Polar residues" evidence="7">
    <location>
        <begin position="48"/>
        <end position="66"/>
    </location>
</feature>
<gene>
    <name evidence="8" type="ORF">FGG08_006902</name>
</gene>
<dbReference type="Proteomes" id="UP000698800">
    <property type="component" value="Unassembled WGS sequence"/>
</dbReference>
<evidence type="ECO:0000256" key="1">
    <source>
        <dbReference type="ARBA" id="ARBA00004173"/>
    </source>
</evidence>
<comment type="subcellular location">
    <subcellularLocation>
        <location evidence="1">Mitochondrion</location>
    </subcellularLocation>
</comment>
<dbReference type="GO" id="GO:0005739">
    <property type="term" value="C:mitochondrion"/>
    <property type="evidence" value="ECO:0007669"/>
    <property type="project" value="UniProtKB-SubCell"/>
</dbReference>
<dbReference type="Pfam" id="PF10501">
    <property type="entry name" value="Ribosomal_L50"/>
    <property type="match status" value="1"/>
</dbReference>
<dbReference type="EMBL" id="JAGHQL010000226">
    <property type="protein sequence ID" value="KAH0536194.1"/>
    <property type="molecule type" value="Genomic_DNA"/>
</dbReference>
<sequence>MRRLSRLGRSIGIVHDSAIPLAISPRFCSACRSRRLLPLAAATNFSTFSSRPARRQPTTDPENTPFSEKLRRKLWGTDKPPGQIDPYNPHDRRTRPVEEEVSVVTGGAEAYSPATTWDGLEHVGGSGGWWEKNWDPVYGFKASMCFIPPERLASPTALTNALHRAVVEVFTLQQAGKPLGDVSNIPTNLDEDITTPVQITLNEQQGISLVYPDGQVKEDILQYAIPSELPQEVIEAATDETSEDKNIPTDLPTEGEPPTTEKEGLLVAGEQSSGEHYKTDSHLQEIISTWNPSWLSIPLTEPALKFAILKRTTQLTGHLIPDPKIHNLLTTQSLLTLLVTPPPPRKLAQSLLENEELVRLPNVKVVERRVTPVDREKAVGRWKIIEKELEERGLPVLGRG</sequence>
<reference evidence="8" key="1">
    <citation type="submission" date="2021-03" db="EMBL/GenBank/DDBJ databases">
        <title>Comparative genomics and phylogenomic investigation of the class Geoglossomycetes provide insights into ecological specialization and systematics.</title>
        <authorList>
            <person name="Melie T."/>
            <person name="Pirro S."/>
            <person name="Miller A.N."/>
            <person name="Quandt A."/>
        </authorList>
    </citation>
    <scope>NUCLEOTIDE SEQUENCE</scope>
    <source>
        <strain evidence="8">GBOQ0MN5Z8</strain>
    </source>
</reference>
<dbReference type="AlphaFoldDB" id="A0A9P8KWZ4"/>
<keyword evidence="4" id="KW-0496">Mitochondrion</keyword>
<evidence type="ECO:0000256" key="4">
    <source>
        <dbReference type="ARBA" id="ARBA00023128"/>
    </source>
</evidence>
<dbReference type="OrthoDB" id="6220758at2759"/>
<evidence type="ECO:0000313" key="8">
    <source>
        <dbReference type="EMBL" id="KAH0536194.1"/>
    </source>
</evidence>
<evidence type="ECO:0000256" key="3">
    <source>
        <dbReference type="ARBA" id="ARBA00022980"/>
    </source>
</evidence>